<dbReference type="PROSITE" id="PS50893">
    <property type="entry name" value="ABC_TRANSPORTER_2"/>
    <property type="match status" value="1"/>
</dbReference>
<dbReference type="InterPro" id="IPR027417">
    <property type="entry name" value="P-loop_NTPase"/>
</dbReference>
<dbReference type="InterPro" id="IPR005670">
    <property type="entry name" value="PstB-like"/>
</dbReference>
<dbReference type="CDD" id="cd03260">
    <property type="entry name" value="ABC_PstB_phosphate_transporter"/>
    <property type="match status" value="1"/>
</dbReference>
<dbReference type="GO" id="GO:0016020">
    <property type="term" value="C:membrane"/>
    <property type="evidence" value="ECO:0007669"/>
    <property type="project" value="InterPro"/>
</dbReference>
<proteinExistence type="predicted"/>
<dbReference type="AlphaFoldDB" id="A0A917LIZ1"/>
<evidence type="ECO:0000256" key="2">
    <source>
        <dbReference type="ARBA" id="ARBA00022741"/>
    </source>
</evidence>
<organism evidence="5 6">
    <name type="scientific">Lysinibacillus alkalisoli</name>
    <dbReference type="NCBI Taxonomy" id="1911548"/>
    <lineage>
        <taxon>Bacteria</taxon>
        <taxon>Bacillati</taxon>
        <taxon>Bacillota</taxon>
        <taxon>Bacilli</taxon>
        <taxon>Bacillales</taxon>
        <taxon>Bacillaceae</taxon>
        <taxon>Lysinibacillus</taxon>
    </lineage>
</organism>
<accession>A0A917LIZ1</accession>
<gene>
    <name evidence="5" type="primary">yjkB</name>
    <name evidence="5" type="ORF">GCM10007425_26780</name>
</gene>
<dbReference type="EMBL" id="BMJT01000010">
    <property type="protein sequence ID" value="GGG30826.1"/>
    <property type="molecule type" value="Genomic_DNA"/>
</dbReference>
<dbReference type="GO" id="GO:0005524">
    <property type="term" value="F:ATP binding"/>
    <property type="evidence" value="ECO:0007669"/>
    <property type="project" value="UniProtKB-KW"/>
</dbReference>
<dbReference type="RefSeq" id="WP_188615576.1">
    <property type="nucleotide sequence ID" value="NZ_BMJT01000010.1"/>
</dbReference>
<dbReference type="GO" id="GO:0005315">
    <property type="term" value="F:phosphate transmembrane transporter activity"/>
    <property type="evidence" value="ECO:0007669"/>
    <property type="project" value="InterPro"/>
</dbReference>
<dbReference type="InterPro" id="IPR017871">
    <property type="entry name" value="ABC_transporter-like_CS"/>
</dbReference>
<dbReference type="Proteomes" id="UP000616608">
    <property type="component" value="Unassembled WGS sequence"/>
</dbReference>
<keyword evidence="6" id="KW-1185">Reference proteome</keyword>
<keyword evidence="2" id="KW-0547">Nucleotide-binding</keyword>
<keyword evidence="3 5" id="KW-0067">ATP-binding</keyword>
<dbReference type="GO" id="GO:0016887">
    <property type="term" value="F:ATP hydrolysis activity"/>
    <property type="evidence" value="ECO:0007669"/>
    <property type="project" value="InterPro"/>
</dbReference>
<reference evidence="5" key="1">
    <citation type="journal article" date="2014" name="Int. J. Syst. Evol. Microbiol.">
        <title>Complete genome sequence of Corynebacterium casei LMG S-19264T (=DSM 44701T), isolated from a smear-ripened cheese.</title>
        <authorList>
            <consortium name="US DOE Joint Genome Institute (JGI-PGF)"/>
            <person name="Walter F."/>
            <person name="Albersmeier A."/>
            <person name="Kalinowski J."/>
            <person name="Ruckert C."/>
        </authorList>
    </citation>
    <scope>NUCLEOTIDE SEQUENCE</scope>
    <source>
        <strain evidence="5">CGMCC 1.15760</strain>
    </source>
</reference>
<evidence type="ECO:0000256" key="3">
    <source>
        <dbReference type="ARBA" id="ARBA00022840"/>
    </source>
</evidence>
<protein>
    <submittedName>
        <fullName evidence="5">ABC transporter ATP-binding protein YjkB</fullName>
    </submittedName>
</protein>
<dbReference type="SMART" id="SM00382">
    <property type="entry name" value="AAA"/>
    <property type="match status" value="1"/>
</dbReference>
<evidence type="ECO:0000259" key="4">
    <source>
        <dbReference type="PROSITE" id="PS50893"/>
    </source>
</evidence>
<dbReference type="Gene3D" id="3.40.50.300">
    <property type="entry name" value="P-loop containing nucleotide triphosphate hydrolases"/>
    <property type="match status" value="1"/>
</dbReference>
<evidence type="ECO:0000313" key="6">
    <source>
        <dbReference type="Proteomes" id="UP000616608"/>
    </source>
</evidence>
<dbReference type="GO" id="GO:0035435">
    <property type="term" value="P:phosphate ion transmembrane transport"/>
    <property type="evidence" value="ECO:0007669"/>
    <property type="project" value="InterPro"/>
</dbReference>
<feature type="domain" description="ABC transporter" evidence="4">
    <location>
        <begin position="4"/>
        <end position="234"/>
    </location>
</feature>
<dbReference type="Pfam" id="PF00005">
    <property type="entry name" value="ABC_tran"/>
    <property type="match status" value="1"/>
</dbReference>
<dbReference type="SUPFAM" id="SSF52540">
    <property type="entry name" value="P-loop containing nucleoside triphosphate hydrolases"/>
    <property type="match status" value="1"/>
</dbReference>
<reference evidence="5" key="2">
    <citation type="submission" date="2020-09" db="EMBL/GenBank/DDBJ databases">
        <authorList>
            <person name="Sun Q."/>
            <person name="Zhou Y."/>
        </authorList>
    </citation>
    <scope>NUCLEOTIDE SEQUENCE</scope>
    <source>
        <strain evidence="5">CGMCC 1.15760</strain>
    </source>
</reference>
<keyword evidence="1" id="KW-0813">Transport</keyword>
<dbReference type="PANTHER" id="PTHR43423">
    <property type="entry name" value="ABC TRANSPORTER I FAMILY MEMBER 17"/>
    <property type="match status" value="1"/>
</dbReference>
<name>A0A917LIZ1_9BACI</name>
<dbReference type="InterPro" id="IPR003593">
    <property type="entry name" value="AAA+_ATPase"/>
</dbReference>
<dbReference type="PROSITE" id="PS00211">
    <property type="entry name" value="ABC_TRANSPORTER_1"/>
    <property type="match status" value="1"/>
</dbReference>
<evidence type="ECO:0000256" key="1">
    <source>
        <dbReference type="ARBA" id="ARBA00022448"/>
    </source>
</evidence>
<dbReference type="InterPro" id="IPR003439">
    <property type="entry name" value="ABC_transporter-like_ATP-bd"/>
</dbReference>
<sequence>MHAISFQDVSYEVTQKKILSQITGHFTKGRITTLVGPSGAGKTTLLKLCNGLLTPTTGQIHILNRAYEEYSPPDLRTTVGIALQAAPMIRGTVYDNLALPLTLKKQTLPPQKAAHYLEAVGLSKDICQQDARDLSGGQRQRVSIARTLINEPAILLLDEITSALDQAAADSIEKLIMQLNQQHDVTVIWITHNLEQALRVSDEVWVMIDGKLIQQGTPAILQQPTHQQVQQFTEGALR</sequence>
<comment type="caution">
    <text evidence="5">The sequence shown here is derived from an EMBL/GenBank/DDBJ whole genome shotgun (WGS) entry which is preliminary data.</text>
</comment>
<dbReference type="PANTHER" id="PTHR43423:SF1">
    <property type="entry name" value="ABC TRANSPORTER I FAMILY MEMBER 17"/>
    <property type="match status" value="1"/>
</dbReference>
<evidence type="ECO:0000313" key="5">
    <source>
        <dbReference type="EMBL" id="GGG30826.1"/>
    </source>
</evidence>